<name>A0A4R2B010_9BACI</name>
<accession>A0A4R2B010</accession>
<dbReference type="AlphaFoldDB" id="A0A4R2B010"/>
<sequence length="42" mass="5091">MIPYFFTVRYLFHRFTENTSDLKIGYVMKRKDTLFLEGVLSL</sequence>
<keyword evidence="2" id="KW-1185">Reference proteome</keyword>
<dbReference type="EMBL" id="SLVV01000016">
    <property type="protein sequence ID" value="TCN19748.1"/>
    <property type="molecule type" value="Genomic_DNA"/>
</dbReference>
<evidence type="ECO:0000313" key="2">
    <source>
        <dbReference type="Proteomes" id="UP000295689"/>
    </source>
</evidence>
<protein>
    <submittedName>
        <fullName evidence="1">Uncharacterized protein</fullName>
    </submittedName>
</protein>
<evidence type="ECO:0000313" key="1">
    <source>
        <dbReference type="EMBL" id="TCN19748.1"/>
    </source>
</evidence>
<gene>
    <name evidence="1" type="ORF">EV146_11653</name>
</gene>
<reference evidence="1 2" key="1">
    <citation type="journal article" date="2015" name="Stand. Genomic Sci.">
        <title>Genomic Encyclopedia of Bacterial and Archaeal Type Strains, Phase III: the genomes of soil and plant-associated and newly described type strains.</title>
        <authorList>
            <person name="Whitman W.B."/>
            <person name="Woyke T."/>
            <person name="Klenk H.P."/>
            <person name="Zhou Y."/>
            <person name="Lilburn T.G."/>
            <person name="Beck B.J."/>
            <person name="De Vos P."/>
            <person name="Vandamme P."/>
            <person name="Eisen J.A."/>
            <person name="Garrity G."/>
            <person name="Hugenholtz P."/>
            <person name="Kyrpides N.C."/>
        </authorList>
    </citation>
    <scope>NUCLEOTIDE SEQUENCE [LARGE SCALE GENOMIC DNA]</scope>
    <source>
        <strain evidence="1 2">CV53</strain>
    </source>
</reference>
<organism evidence="1 2">
    <name type="scientific">Mesobacillus foraminis</name>
    <dbReference type="NCBI Taxonomy" id="279826"/>
    <lineage>
        <taxon>Bacteria</taxon>
        <taxon>Bacillati</taxon>
        <taxon>Bacillota</taxon>
        <taxon>Bacilli</taxon>
        <taxon>Bacillales</taxon>
        <taxon>Bacillaceae</taxon>
        <taxon>Mesobacillus</taxon>
    </lineage>
</organism>
<comment type="caution">
    <text evidence="1">The sequence shown here is derived from an EMBL/GenBank/DDBJ whole genome shotgun (WGS) entry which is preliminary data.</text>
</comment>
<proteinExistence type="predicted"/>
<dbReference type="Proteomes" id="UP000295689">
    <property type="component" value="Unassembled WGS sequence"/>
</dbReference>